<evidence type="ECO:0000313" key="1">
    <source>
        <dbReference type="EMBL" id="PPQ33191.1"/>
    </source>
</evidence>
<evidence type="ECO:0000313" key="2">
    <source>
        <dbReference type="Proteomes" id="UP000239724"/>
    </source>
</evidence>
<dbReference type="NCBIfam" id="NF040572">
    <property type="entry name" value="heme_bind_FMP"/>
    <property type="match status" value="1"/>
</dbReference>
<dbReference type="EMBL" id="NHRY01000152">
    <property type="protein sequence ID" value="PPQ33191.1"/>
    <property type="molecule type" value="Genomic_DNA"/>
</dbReference>
<reference evidence="1 2" key="1">
    <citation type="journal article" date="2018" name="Arch. Microbiol.">
        <title>New insights into the metabolic potential of the phototrophic purple bacterium Rhodopila globiformis DSM 161(T) from its draft genome sequence and evidence for a vanadium-dependent nitrogenase.</title>
        <authorList>
            <person name="Imhoff J.F."/>
            <person name="Rahn T."/>
            <person name="Kunzel S."/>
            <person name="Neulinger S.C."/>
        </authorList>
    </citation>
    <scope>NUCLEOTIDE SEQUENCE [LARGE SCALE GENOMIC DNA]</scope>
    <source>
        <strain evidence="1 2">DSM 161</strain>
    </source>
</reference>
<protein>
    <submittedName>
        <fullName evidence="1">Uncharacterized protein</fullName>
    </submittedName>
</protein>
<dbReference type="AlphaFoldDB" id="A0A2S6NEZ5"/>
<dbReference type="InterPro" id="IPR047975">
    <property type="entry name" value="Heme_bind_FMP"/>
</dbReference>
<name>A0A2S6NEZ5_RHOGL</name>
<comment type="caution">
    <text evidence="1">The sequence shown here is derived from an EMBL/GenBank/DDBJ whole genome shotgun (WGS) entry which is preliminary data.</text>
</comment>
<organism evidence="1 2">
    <name type="scientific">Rhodopila globiformis</name>
    <name type="common">Rhodopseudomonas globiformis</name>
    <dbReference type="NCBI Taxonomy" id="1071"/>
    <lineage>
        <taxon>Bacteria</taxon>
        <taxon>Pseudomonadati</taxon>
        <taxon>Pseudomonadota</taxon>
        <taxon>Alphaproteobacteria</taxon>
        <taxon>Acetobacterales</taxon>
        <taxon>Acetobacteraceae</taxon>
        <taxon>Rhodopila</taxon>
    </lineage>
</organism>
<accession>A0A2S6NEZ5</accession>
<keyword evidence="2" id="KW-1185">Reference proteome</keyword>
<sequence>MPGNFRFGAVPSAKKVLEEAGKAALQAAPGVVRQADAPAPDLGPLAAFVGDWHGTGLNTIFRPDNPETPTPLPVPVAGSDNVLEINLTTETLSFSKSLGSVPNRGSGAQGDIFLNGVPYLQTINDVTLPGQVTGIHFEPGLWVIVPKTNVPEEGPTLARMASIPHGTTINAQGTFFTVQGGPKIDPVDITPIAIGTGKLVPFPSQTVTNQGTPRIPQDLTSFTAAGTITQAILSDPTTVLRNHIAGQNIVSTDVLVIDTTPKTPLFGGGTDNIAFLLGDANGTQANANAIAVEMKAIFWIETVEHDIHIPVLPPAAYPHVLQPAGVKPGHLAPQFALHPMAAVQAPITIKFRTKQIQYVQQVFLNFKGLSWPHVSVATLVPALPIPIPLAALS</sequence>
<proteinExistence type="predicted"/>
<gene>
    <name evidence="1" type="ORF">CCS01_14840</name>
</gene>
<dbReference type="Proteomes" id="UP000239724">
    <property type="component" value="Unassembled WGS sequence"/>
</dbReference>